<dbReference type="STRING" id="1963862.B4O97_01030"/>
<dbReference type="OrthoDB" id="366465at2"/>
<dbReference type="EMBL" id="MWQY01000001">
    <property type="protein sequence ID" value="ORC38372.1"/>
    <property type="molecule type" value="Genomic_DNA"/>
</dbReference>
<protein>
    <submittedName>
        <fullName evidence="2">Uncharacterized protein</fullName>
    </submittedName>
</protein>
<accession>A0A1Y1S321</accession>
<evidence type="ECO:0000313" key="2">
    <source>
        <dbReference type="EMBL" id="ORC38372.1"/>
    </source>
</evidence>
<gene>
    <name evidence="2" type="ORF">B4O97_01030</name>
</gene>
<organism evidence="2 3">
    <name type="scientific">Marispirochaeta aestuarii</name>
    <dbReference type="NCBI Taxonomy" id="1963862"/>
    <lineage>
        <taxon>Bacteria</taxon>
        <taxon>Pseudomonadati</taxon>
        <taxon>Spirochaetota</taxon>
        <taxon>Spirochaetia</taxon>
        <taxon>Spirochaetales</taxon>
        <taxon>Spirochaetaceae</taxon>
        <taxon>Marispirochaeta</taxon>
    </lineage>
</organism>
<keyword evidence="1" id="KW-0812">Transmembrane</keyword>
<dbReference type="AlphaFoldDB" id="A0A1Y1S321"/>
<name>A0A1Y1S321_9SPIO</name>
<proteinExistence type="predicted"/>
<sequence length="490" mass="56772">MTDFGSLVRAHGKTQLEIKNRYPLPTEKNRVSYSIDAFMFTPAQLGINDERFSVDQFFSDVKSHTRFSISYVPLARLVDPGCSISPLTRIRNYLDTATFSADMSEHRVLYELRTLANLFSAEMKATYRLLSDIASAGISQHLVKKTEKFLDEASVFLQQFREFHSRFMEPSINSRIRTAMRWSDESISLSAEKMLFYLHRVFDGHKIQSVIENMMKAENQHRREMKYPSVLKNKNDSEIERILYRESILKKWAQTVLYMSSEETGTNRKIGHILAGVAAAAAMTFAIVATFFAERLFASYSIPWAMIIVVSYMLKDRIKEILRGILLRIMPRFISDRTEKLVDQILQKNVGKTKSMVRLVQLKETPRSVQAVRNAGANPFQTILPPENIIHFRKDISIKSGKLMKEHSRIEAVTEIIRVKMDRFLEEMDDAKKLLRTWKDGRISAVKGKRVYHINLVLRLVSSEDEEQLSRYRLVVNRQGIQRIEEVVSR</sequence>
<keyword evidence="1" id="KW-0472">Membrane</keyword>
<dbReference type="Proteomes" id="UP000192343">
    <property type="component" value="Unassembled WGS sequence"/>
</dbReference>
<dbReference type="RefSeq" id="WP_083047436.1">
    <property type="nucleotide sequence ID" value="NZ_MWQY01000001.1"/>
</dbReference>
<reference evidence="2 3" key="1">
    <citation type="submission" date="2017-03" db="EMBL/GenBank/DDBJ databases">
        <title>Draft Genome sequence of Marispirochaeta sp. strain JC444.</title>
        <authorList>
            <person name="Shivani Y."/>
            <person name="Subhash Y."/>
            <person name="Sasikala C."/>
            <person name="Ramana C."/>
        </authorList>
    </citation>
    <scope>NUCLEOTIDE SEQUENCE [LARGE SCALE GENOMIC DNA]</scope>
    <source>
        <strain evidence="2 3">JC444</strain>
    </source>
</reference>
<feature type="transmembrane region" description="Helical" evidence="1">
    <location>
        <begin position="270"/>
        <end position="291"/>
    </location>
</feature>
<keyword evidence="3" id="KW-1185">Reference proteome</keyword>
<feature type="transmembrane region" description="Helical" evidence="1">
    <location>
        <begin position="297"/>
        <end position="314"/>
    </location>
</feature>
<evidence type="ECO:0000256" key="1">
    <source>
        <dbReference type="SAM" id="Phobius"/>
    </source>
</evidence>
<comment type="caution">
    <text evidence="2">The sequence shown here is derived from an EMBL/GenBank/DDBJ whole genome shotgun (WGS) entry which is preliminary data.</text>
</comment>
<evidence type="ECO:0000313" key="3">
    <source>
        <dbReference type="Proteomes" id="UP000192343"/>
    </source>
</evidence>
<keyword evidence="1" id="KW-1133">Transmembrane helix</keyword>